<feature type="transmembrane region" description="Helical" evidence="7">
    <location>
        <begin position="169"/>
        <end position="188"/>
    </location>
</feature>
<evidence type="ECO:0000256" key="6">
    <source>
        <dbReference type="ARBA" id="ARBA00023136"/>
    </source>
</evidence>
<gene>
    <name evidence="8" type="ORF">JOC47_001532</name>
</gene>
<dbReference type="Proteomes" id="UP000774000">
    <property type="component" value="Unassembled WGS sequence"/>
</dbReference>
<keyword evidence="4 7" id="KW-0812">Transmembrane</keyword>
<dbReference type="GO" id="GO:0042158">
    <property type="term" value="P:lipoprotein biosynthetic process"/>
    <property type="evidence" value="ECO:0007669"/>
    <property type="project" value="InterPro"/>
</dbReference>
<dbReference type="InterPro" id="IPR001640">
    <property type="entry name" value="Lgt"/>
</dbReference>
<dbReference type="EC" id="2.-.-.-" evidence="8"/>
<feature type="transmembrane region" description="Helical" evidence="7">
    <location>
        <begin position="50"/>
        <end position="66"/>
    </location>
</feature>
<dbReference type="GO" id="GO:0005886">
    <property type="term" value="C:plasma membrane"/>
    <property type="evidence" value="ECO:0007669"/>
    <property type="project" value="InterPro"/>
</dbReference>
<evidence type="ECO:0000256" key="7">
    <source>
        <dbReference type="SAM" id="Phobius"/>
    </source>
</evidence>
<protein>
    <submittedName>
        <fullName evidence="8">Phosphatidylglycerol:prolipoprotein diacylglycerol transferase</fullName>
        <ecNumber evidence="8">2.-.-.-</ecNumber>
    </submittedName>
</protein>
<dbReference type="Pfam" id="PF01790">
    <property type="entry name" value="LGT"/>
    <property type="match status" value="1"/>
</dbReference>
<evidence type="ECO:0000256" key="2">
    <source>
        <dbReference type="ARBA" id="ARBA00022475"/>
    </source>
</evidence>
<keyword evidence="5 7" id="KW-1133">Transmembrane helix</keyword>
<dbReference type="RefSeq" id="WP_204701455.1">
    <property type="nucleotide sequence ID" value="NZ_JAFBDQ010000006.1"/>
</dbReference>
<keyword evidence="3 8" id="KW-0808">Transferase</keyword>
<organism evidence="8 9">
    <name type="scientific">Halanaerobacter jeridensis</name>
    <dbReference type="NCBI Taxonomy" id="706427"/>
    <lineage>
        <taxon>Bacteria</taxon>
        <taxon>Bacillati</taxon>
        <taxon>Bacillota</taxon>
        <taxon>Clostridia</taxon>
        <taxon>Halanaerobiales</taxon>
        <taxon>Halobacteroidaceae</taxon>
        <taxon>Halanaerobacter</taxon>
    </lineage>
</organism>
<dbReference type="PANTHER" id="PTHR30589">
    <property type="entry name" value="PROLIPOPROTEIN DIACYLGLYCERYL TRANSFERASE"/>
    <property type="match status" value="1"/>
</dbReference>
<dbReference type="PANTHER" id="PTHR30589:SF0">
    <property type="entry name" value="PHOSPHATIDYLGLYCEROL--PROLIPOPROTEIN DIACYLGLYCERYL TRANSFERASE"/>
    <property type="match status" value="1"/>
</dbReference>
<evidence type="ECO:0000256" key="1">
    <source>
        <dbReference type="ARBA" id="ARBA00007150"/>
    </source>
</evidence>
<keyword evidence="9" id="KW-1185">Reference proteome</keyword>
<dbReference type="AlphaFoldDB" id="A0A938XS47"/>
<evidence type="ECO:0000256" key="4">
    <source>
        <dbReference type="ARBA" id="ARBA00022692"/>
    </source>
</evidence>
<accession>A0A938XS47</accession>
<feature type="transmembrane region" description="Helical" evidence="7">
    <location>
        <begin position="12"/>
        <end position="30"/>
    </location>
</feature>
<keyword evidence="6 7" id="KW-0472">Membrane</keyword>
<dbReference type="EMBL" id="JAFBDQ010000006">
    <property type="protein sequence ID" value="MBM7556681.1"/>
    <property type="molecule type" value="Genomic_DNA"/>
</dbReference>
<evidence type="ECO:0000313" key="9">
    <source>
        <dbReference type="Proteomes" id="UP000774000"/>
    </source>
</evidence>
<name>A0A938XS47_9FIRM</name>
<dbReference type="GO" id="GO:0008961">
    <property type="term" value="F:phosphatidylglycerol-prolipoprotein diacylglyceryl transferase activity"/>
    <property type="evidence" value="ECO:0007669"/>
    <property type="project" value="InterPro"/>
</dbReference>
<feature type="transmembrane region" description="Helical" evidence="7">
    <location>
        <begin position="78"/>
        <end position="101"/>
    </location>
</feature>
<comment type="caution">
    <text evidence="8">The sequence shown here is derived from an EMBL/GenBank/DDBJ whole genome shotgun (WGS) entry which is preliminary data.</text>
</comment>
<comment type="similarity">
    <text evidence="1">Belongs to the Lgt family.</text>
</comment>
<evidence type="ECO:0000256" key="5">
    <source>
        <dbReference type="ARBA" id="ARBA00022989"/>
    </source>
</evidence>
<evidence type="ECO:0000313" key="8">
    <source>
        <dbReference type="EMBL" id="MBM7556681.1"/>
    </source>
</evidence>
<evidence type="ECO:0000256" key="3">
    <source>
        <dbReference type="ARBA" id="ARBA00022679"/>
    </source>
</evidence>
<sequence length="199" mass="22234">MLQNIIIADDFIISTYNIMWGLALICGFIYLEKEFESNAINYNSRKNIKLYIIIALLFAVIGARLFDYFVHRGEIESLFAAGFTFYGGLLFGGVILVVLLASSDLLIFKTLNLLIPSLVIGHALGRVGCFLGGCCYGKPTVSPLGVIFPENNLASLEYGVRTAVHPTQLYEALFLFILFFILIKTISFKKKNCNLSYFL</sequence>
<keyword evidence="2" id="KW-1003">Cell membrane</keyword>
<proteinExistence type="inferred from homology"/>
<reference evidence="8" key="1">
    <citation type="submission" date="2021-01" db="EMBL/GenBank/DDBJ databases">
        <title>Genomic Encyclopedia of Type Strains, Phase IV (KMG-IV): sequencing the most valuable type-strain genomes for metagenomic binning, comparative biology and taxonomic classification.</title>
        <authorList>
            <person name="Goeker M."/>
        </authorList>
    </citation>
    <scope>NUCLEOTIDE SEQUENCE</scope>
    <source>
        <strain evidence="8">DSM 23230</strain>
    </source>
</reference>